<keyword evidence="3" id="KW-0153">Cholesterol metabolism</keyword>
<dbReference type="Gene3D" id="1.10.630.10">
    <property type="entry name" value="Cytochrome P450"/>
    <property type="match status" value="1"/>
</dbReference>
<evidence type="ECO:0000256" key="8">
    <source>
        <dbReference type="ARBA" id="ARBA00023004"/>
    </source>
</evidence>
<dbReference type="InterPro" id="IPR002397">
    <property type="entry name" value="Cyt_P450_B"/>
</dbReference>
<name>K0VP03_MYCVA</name>
<evidence type="ECO:0000256" key="4">
    <source>
        <dbReference type="ARBA" id="ARBA00022617"/>
    </source>
</evidence>
<dbReference type="GO" id="GO:0016705">
    <property type="term" value="F:oxidoreductase activity, acting on paired donors, with incorporation or reduction of molecular oxygen"/>
    <property type="evidence" value="ECO:0007669"/>
    <property type="project" value="InterPro"/>
</dbReference>
<keyword evidence="9 18" id="KW-0503">Monooxygenase</keyword>
<evidence type="ECO:0000256" key="18">
    <source>
        <dbReference type="RuleBase" id="RU000461"/>
    </source>
</evidence>
<dbReference type="PATRIC" id="fig|1194972.3.peg.44"/>
<evidence type="ECO:0000256" key="11">
    <source>
        <dbReference type="ARBA" id="ARBA00023166"/>
    </source>
</evidence>
<dbReference type="GO" id="GO:0020037">
    <property type="term" value="F:heme binding"/>
    <property type="evidence" value="ECO:0007669"/>
    <property type="project" value="InterPro"/>
</dbReference>
<keyword evidence="12" id="KW-0753">Steroid metabolism</keyword>
<dbReference type="EMBL" id="ALQA01000001">
    <property type="protein sequence ID" value="EJZ12924.1"/>
    <property type="molecule type" value="Genomic_DNA"/>
</dbReference>
<dbReference type="AlphaFoldDB" id="K0VP03"/>
<dbReference type="InterPro" id="IPR017972">
    <property type="entry name" value="Cyt_P450_CS"/>
</dbReference>
<keyword evidence="20" id="KW-1185">Reference proteome</keyword>
<dbReference type="PANTHER" id="PTHR46696:SF1">
    <property type="entry name" value="CYTOCHROME P450 YJIB-RELATED"/>
    <property type="match status" value="1"/>
</dbReference>
<dbReference type="Proteomes" id="UP000006072">
    <property type="component" value="Unassembled WGS sequence"/>
</dbReference>
<evidence type="ECO:0000256" key="16">
    <source>
        <dbReference type="ARBA" id="ARBA00082981"/>
    </source>
</evidence>
<dbReference type="Pfam" id="PF00067">
    <property type="entry name" value="p450"/>
    <property type="match status" value="1"/>
</dbReference>
<keyword evidence="7 18" id="KW-0560">Oxidoreductase</keyword>
<keyword evidence="10" id="KW-0443">Lipid metabolism</keyword>
<reference evidence="19 20" key="1">
    <citation type="journal article" date="2012" name="J. Bacteriol.">
        <title>Complete Genome Sequence of Mycobacterium vaccae Type Strain ATCC 25954.</title>
        <authorList>
            <person name="Ho Y.S."/>
            <person name="Adroub S.A."/>
            <person name="Abadi M."/>
            <person name="Al Alwan B."/>
            <person name="Alkhateeb R."/>
            <person name="Gao G."/>
            <person name="Ragab A."/>
            <person name="Ali S."/>
            <person name="van Soolingen D."/>
            <person name="Bitter W."/>
            <person name="Pain A."/>
            <person name="Abdallah A.M."/>
        </authorList>
    </citation>
    <scope>NUCLEOTIDE SEQUENCE [LARGE SCALE GENOMIC DNA]</scope>
    <source>
        <strain evidence="19 20">ATCC 25954</strain>
    </source>
</reference>
<evidence type="ECO:0000256" key="3">
    <source>
        <dbReference type="ARBA" id="ARBA00022548"/>
    </source>
</evidence>
<accession>K0VP03</accession>
<comment type="cofactor">
    <cofactor evidence="1">
        <name>heme</name>
        <dbReference type="ChEBI" id="CHEBI:30413"/>
    </cofactor>
</comment>
<evidence type="ECO:0000256" key="12">
    <source>
        <dbReference type="ARBA" id="ARBA00023221"/>
    </source>
</evidence>
<keyword evidence="8 18" id="KW-0408">Iron</keyword>
<comment type="similarity">
    <text evidence="2 18">Belongs to the cytochrome P450 family.</text>
</comment>
<dbReference type="FunFam" id="1.10.630.10:FF:000018">
    <property type="entry name" value="Cytochrome P450 monooxygenase"/>
    <property type="match status" value="1"/>
</dbReference>
<evidence type="ECO:0000256" key="13">
    <source>
        <dbReference type="ARBA" id="ARBA00049645"/>
    </source>
</evidence>
<proteinExistence type="inferred from homology"/>
<dbReference type="PANTHER" id="PTHR46696">
    <property type="entry name" value="P450, PUTATIVE (EUROFUNG)-RELATED"/>
    <property type="match status" value="1"/>
</dbReference>
<evidence type="ECO:0000256" key="15">
    <source>
        <dbReference type="ARBA" id="ARBA00079588"/>
    </source>
</evidence>
<evidence type="ECO:0000256" key="10">
    <source>
        <dbReference type="ARBA" id="ARBA00023098"/>
    </source>
</evidence>
<evidence type="ECO:0000256" key="14">
    <source>
        <dbReference type="ARBA" id="ARBA00070775"/>
    </source>
</evidence>
<evidence type="ECO:0000313" key="19">
    <source>
        <dbReference type="EMBL" id="EJZ12924.1"/>
    </source>
</evidence>
<dbReference type="PRINTS" id="PR00385">
    <property type="entry name" value="P450"/>
</dbReference>
<keyword evidence="6" id="KW-0442">Lipid degradation</keyword>
<evidence type="ECO:0000256" key="6">
    <source>
        <dbReference type="ARBA" id="ARBA00022963"/>
    </source>
</evidence>
<keyword evidence="5 18" id="KW-0479">Metal-binding</keyword>
<dbReference type="InterPro" id="IPR001128">
    <property type="entry name" value="Cyt_P450"/>
</dbReference>
<protein>
    <recommendedName>
        <fullName evidence="14">Steroid C26-monooxygenase</fullName>
    </recommendedName>
    <alternativeName>
        <fullName evidence="15">Cholest-4-en-3-one C26-monooxygenase</fullName>
    </alternativeName>
    <alternativeName>
        <fullName evidence="17">Cholesterol C26-monooxygenase</fullName>
    </alternativeName>
    <alternativeName>
        <fullName evidence="16">Steroid C27-monooxygenase</fullName>
    </alternativeName>
</protein>
<dbReference type="PRINTS" id="PR00359">
    <property type="entry name" value="BP450"/>
</dbReference>
<gene>
    <name evidence="19" type="ORF">MVAC_00210</name>
</gene>
<comment type="caution">
    <text evidence="19">The sequence shown here is derived from an EMBL/GenBank/DDBJ whole genome shotgun (WGS) entry which is preliminary data.</text>
</comment>
<dbReference type="GO" id="GO:0016042">
    <property type="term" value="P:lipid catabolic process"/>
    <property type="evidence" value="ECO:0007669"/>
    <property type="project" value="UniProtKB-KW"/>
</dbReference>
<dbReference type="RefSeq" id="WP_003928419.1">
    <property type="nucleotide sequence ID" value="NZ_JH814683.1"/>
</dbReference>
<evidence type="ECO:0000256" key="5">
    <source>
        <dbReference type="ARBA" id="ARBA00022723"/>
    </source>
</evidence>
<evidence type="ECO:0000313" key="20">
    <source>
        <dbReference type="Proteomes" id="UP000006072"/>
    </source>
</evidence>
<comment type="pathway">
    <text evidence="13">Steroid metabolism; cholesterol degradation.</text>
</comment>
<dbReference type="GO" id="GO:0005506">
    <property type="term" value="F:iron ion binding"/>
    <property type="evidence" value="ECO:0007669"/>
    <property type="project" value="InterPro"/>
</dbReference>
<dbReference type="SUPFAM" id="SSF48264">
    <property type="entry name" value="Cytochrome P450"/>
    <property type="match status" value="1"/>
</dbReference>
<evidence type="ECO:0000256" key="2">
    <source>
        <dbReference type="ARBA" id="ARBA00010617"/>
    </source>
</evidence>
<evidence type="ECO:0000256" key="7">
    <source>
        <dbReference type="ARBA" id="ARBA00023002"/>
    </source>
</evidence>
<dbReference type="InterPro" id="IPR036396">
    <property type="entry name" value="Cyt_P450_sf"/>
</dbReference>
<keyword evidence="4 18" id="KW-0349">Heme</keyword>
<dbReference type="HOGENOM" id="CLU_033716_1_0_11"/>
<dbReference type="eggNOG" id="COG2124">
    <property type="taxonomic scope" value="Bacteria"/>
</dbReference>
<evidence type="ECO:0000256" key="9">
    <source>
        <dbReference type="ARBA" id="ARBA00023033"/>
    </source>
</evidence>
<dbReference type="PROSITE" id="PS00086">
    <property type="entry name" value="CYTOCHROME_P450"/>
    <property type="match status" value="1"/>
</dbReference>
<dbReference type="GO" id="GO:0008203">
    <property type="term" value="P:cholesterol metabolic process"/>
    <property type="evidence" value="ECO:0007669"/>
    <property type="project" value="UniProtKB-KW"/>
</dbReference>
<evidence type="ECO:0000256" key="17">
    <source>
        <dbReference type="ARBA" id="ARBA00083909"/>
    </source>
</evidence>
<evidence type="ECO:0000256" key="1">
    <source>
        <dbReference type="ARBA" id="ARBA00001971"/>
    </source>
</evidence>
<sequence>MSVQREDEQYDRAVLTLGESFIQNPHATYARLRRQGPVHRVRLLNGAEAWLVTSYAEARSLLNDPRLKKNNVTASGLFPPGSTTIGSVLGDNMLFRDPPDHTRLRRFVSAAFTARSVRRLRPTIAGIADELLDAMAERSPGRVDLMQSLALPLPIRVIGELLGVPADTRFSSLVMPVFSTSSPEEMARAQTELTELLQTIIAAKREQQSDDVLGHLVHLRDHGDQLSEQELLGTAFLLITAGYETTVNLIANAVLALLRHPAQLAALREDRSLLPAAVEETLRYESPLNTATVRYTSAPVTVGGTQIPAGELVMIALLGANHDERQFRNADLFDIFRTDNRNLAFGHGIHHCIGAPLARMEAQIALDRLLSRFNHIELVQDEPLTYRPSTLMRGLVHLPVRVAAKRGPYRVR</sequence>
<organism evidence="19 20">
    <name type="scientific">Mycolicibacterium vaccae ATCC 25954</name>
    <dbReference type="NCBI Taxonomy" id="1194972"/>
    <lineage>
        <taxon>Bacteria</taxon>
        <taxon>Bacillati</taxon>
        <taxon>Actinomycetota</taxon>
        <taxon>Actinomycetes</taxon>
        <taxon>Mycobacteriales</taxon>
        <taxon>Mycobacteriaceae</taxon>
        <taxon>Mycolicibacterium</taxon>
    </lineage>
</organism>
<dbReference type="GO" id="GO:0004497">
    <property type="term" value="F:monooxygenase activity"/>
    <property type="evidence" value="ECO:0007669"/>
    <property type="project" value="UniProtKB-KW"/>
</dbReference>
<dbReference type="CDD" id="cd11029">
    <property type="entry name" value="CYP107-like"/>
    <property type="match status" value="1"/>
</dbReference>
<keyword evidence="11" id="KW-1207">Sterol metabolism</keyword>